<dbReference type="CDD" id="cd04196">
    <property type="entry name" value="GT_2_like_d"/>
    <property type="match status" value="1"/>
</dbReference>
<dbReference type="Pfam" id="PF00535">
    <property type="entry name" value="Glycos_transf_2"/>
    <property type="match status" value="1"/>
</dbReference>
<dbReference type="PANTHER" id="PTHR22916:SF3">
    <property type="entry name" value="UDP-GLCNAC:BETAGAL BETA-1,3-N-ACETYLGLUCOSAMINYLTRANSFERASE-LIKE PROTEIN 1"/>
    <property type="match status" value="1"/>
</dbReference>
<dbReference type="Gene3D" id="3.90.550.10">
    <property type="entry name" value="Spore Coat Polysaccharide Biosynthesis Protein SpsA, Chain A"/>
    <property type="match status" value="1"/>
</dbReference>
<comment type="similarity">
    <text evidence="1">Belongs to the glycosyltransferase 2 family.</text>
</comment>
<sequence>MKKVQVLLSAYNGEHYIAEQINSIIHQSYPHISILIRDDGSSDRTMEVIQALVKTYPERIKVIQGRNVGVVASFLELMRDSDPHADYYCFCDQDDVWLEHKVQSALDRMEASIHNGSPAMVFTSVYLTDSELNRKSKWPKPPERGPSYFNALYENIAIGATITLNKSARDLFIHSKNPDSSCVLMHDWWFYLLVSAFGTVIYDHHPSMLYRQHNHNVVGGSDTLLGKLKGKWGSFRRHFGKALLQRQAQEFYRIYGSRLSDDHREQLELFIAPRRRMRDRINYIRHSKLHRQSSLENLLFKLFILIGFV</sequence>
<protein>
    <submittedName>
        <fullName evidence="3">Glycosyl transferase family 2</fullName>
    </submittedName>
</protein>
<dbReference type="RefSeq" id="WP_095267872.1">
    <property type="nucleotide sequence ID" value="NZ_NPBY01000088.1"/>
</dbReference>
<proteinExistence type="inferred from homology"/>
<gene>
    <name evidence="3" type="ORF">CHH67_23845</name>
</gene>
<evidence type="ECO:0000259" key="2">
    <source>
        <dbReference type="Pfam" id="PF00535"/>
    </source>
</evidence>
<dbReference type="InterPro" id="IPR029044">
    <property type="entry name" value="Nucleotide-diphossugar_trans"/>
</dbReference>
<dbReference type="OrthoDB" id="9802649at2"/>
<feature type="domain" description="Glycosyltransferase 2-like" evidence="2">
    <location>
        <begin position="6"/>
        <end position="111"/>
    </location>
</feature>
<reference evidence="3 4" key="1">
    <citation type="submission" date="2017-07" db="EMBL/GenBank/DDBJ databases">
        <title>Isolation and whole genome analysis of endospore-forming bacteria from heroin.</title>
        <authorList>
            <person name="Kalinowski J."/>
            <person name="Ahrens B."/>
            <person name="Al-Dilaimi A."/>
            <person name="Winkler A."/>
            <person name="Wibberg D."/>
            <person name="Schleenbecker U."/>
            <person name="Ruckert C."/>
            <person name="Wolfel R."/>
            <person name="Grass G."/>
        </authorList>
    </citation>
    <scope>NUCLEOTIDE SEQUENCE [LARGE SCALE GENOMIC DNA]</scope>
    <source>
        <strain evidence="3 4">7537-G1</strain>
    </source>
</reference>
<accession>A0A268EFG6</accession>
<comment type="caution">
    <text evidence="3">The sequence shown here is derived from an EMBL/GenBank/DDBJ whole genome shotgun (WGS) entry which is preliminary data.</text>
</comment>
<evidence type="ECO:0000313" key="3">
    <source>
        <dbReference type="EMBL" id="PAD71872.1"/>
    </source>
</evidence>
<dbReference type="Proteomes" id="UP000215596">
    <property type="component" value="Unassembled WGS sequence"/>
</dbReference>
<dbReference type="InterPro" id="IPR001173">
    <property type="entry name" value="Glyco_trans_2-like"/>
</dbReference>
<evidence type="ECO:0000256" key="1">
    <source>
        <dbReference type="ARBA" id="ARBA00006739"/>
    </source>
</evidence>
<organism evidence="3 4">
    <name type="scientific">Paenibacillus campinasensis</name>
    <dbReference type="NCBI Taxonomy" id="66347"/>
    <lineage>
        <taxon>Bacteria</taxon>
        <taxon>Bacillati</taxon>
        <taxon>Bacillota</taxon>
        <taxon>Bacilli</taxon>
        <taxon>Bacillales</taxon>
        <taxon>Paenibacillaceae</taxon>
        <taxon>Paenibacillus</taxon>
    </lineage>
</organism>
<dbReference type="EMBL" id="NPBY01000088">
    <property type="protein sequence ID" value="PAD71872.1"/>
    <property type="molecule type" value="Genomic_DNA"/>
</dbReference>
<dbReference type="AlphaFoldDB" id="A0A268EFG6"/>
<dbReference type="PANTHER" id="PTHR22916">
    <property type="entry name" value="GLYCOSYLTRANSFERASE"/>
    <property type="match status" value="1"/>
</dbReference>
<dbReference type="SUPFAM" id="SSF53448">
    <property type="entry name" value="Nucleotide-diphospho-sugar transferases"/>
    <property type="match status" value="1"/>
</dbReference>
<keyword evidence="3" id="KW-0808">Transferase</keyword>
<name>A0A268EFG6_9BACL</name>
<dbReference type="GO" id="GO:0016758">
    <property type="term" value="F:hexosyltransferase activity"/>
    <property type="evidence" value="ECO:0007669"/>
    <property type="project" value="UniProtKB-ARBA"/>
</dbReference>
<evidence type="ECO:0000313" key="4">
    <source>
        <dbReference type="Proteomes" id="UP000215596"/>
    </source>
</evidence>